<evidence type="ECO:0000256" key="6">
    <source>
        <dbReference type="ARBA" id="ARBA00022723"/>
    </source>
</evidence>
<evidence type="ECO:0000256" key="3">
    <source>
        <dbReference type="ARBA" id="ARBA00012768"/>
    </source>
</evidence>
<evidence type="ECO:0000256" key="4">
    <source>
        <dbReference type="ARBA" id="ARBA00020049"/>
    </source>
</evidence>
<comment type="function">
    <text evidence="13">CRISPR (clustered regularly interspaced short palindromic repeat) is an adaptive immune system that provides protection against mobile genetic elements (viruses, transposable elements and conjugative plasmids). CRISPR clusters contain sequences complementary to antecedent mobile elements and target invading nucleic acids. CRISPR clusters are transcribed and processed into CRISPR RNA (crRNA).</text>
</comment>
<evidence type="ECO:0000256" key="12">
    <source>
        <dbReference type="ARBA" id="ARBA00023211"/>
    </source>
</evidence>
<dbReference type="PANTHER" id="PTHR36531:SF6">
    <property type="entry name" value="DNA REPLICATION ATP-DEPENDENT HELICASE_NUCLEASE DNA2"/>
    <property type="match status" value="1"/>
</dbReference>
<dbReference type="RefSeq" id="WP_262065815.1">
    <property type="nucleotide sequence ID" value="NZ_JAMXOD010000007.1"/>
</dbReference>
<gene>
    <name evidence="15" type="primary">cas4</name>
    <name evidence="15" type="ORF">NK125_06300</name>
</gene>
<sequence>MKEYKEEDYLMISGIQHYVFCKRQWALIHLEHQWEDNLRTVEGNIMHDRAHDGPTLETRGDKIISREMRVFSKHLGITGVCDVVEFVRDDLGDNSIMLFGKEGKFGVIPVEYKKGESKSGNEDRMQLIAQVLCLEEMLSTQIDYGYLYYGTTKRREKVAITTEERNEIHRIVEDMHRMFENKHTPKVKWSKACNACSLNNLCVPKLLKNRNVSKYIWDKVSEE</sequence>
<dbReference type="EMBL" id="JAMZFW010000007">
    <property type="protein sequence ID" value="MCP1102027.1"/>
    <property type="molecule type" value="Genomic_DNA"/>
</dbReference>
<comment type="cofactor">
    <cofactor evidence="13">
        <name>Mg(2+)</name>
        <dbReference type="ChEBI" id="CHEBI:18420"/>
    </cofactor>
    <cofactor evidence="13">
        <name>Mn(2+)</name>
        <dbReference type="ChEBI" id="CHEBI:29035"/>
    </cofactor>
    <text evidence="13">Mg(2+) or Mn(2+) required for ssDNA cleavage activity.</text>
</comment>
<evidence type="ECO:0000256" key="2">
    <source>
        <dbReference type="ARBA" id="ARBA00009189"/>
    </source>
</evidence>
<keyword evidence="7 13" id="KW-0378">Hydrolase</keyword>
<protein>
    <recommendedName>
        <fullName evidence="4 13">CRISPR-associated exonuclease Cas4</fullName>
        <ecNumber evidence="3 13">3.1.12.1</ecNumber>
    </recommendedName>
</protein>
<comment type="similarity">
    <text evidence="2 13">Belongs to the CRISPR-associated exonuclease Cas4 family.</text>
</comment>
<feature type="domain" description="DUF83" evidence="14">
    <location>
        <begin position="13"/>
        <end position="203"/>
    </location>
</feature>
<keyword evidence="11 13" id="KW-0051">Antiviral defense</keyword>
<keyword evidence="6 13" id="KW-0479">Metal-binding</keyword>
<evidence type="ECO:0000259" key="14">
    <source>
        <dbReference type="Pfam" id="PF01930"/>
    </source>
</evidence>
<evidence type="ECO:0000313" key="16">
    <source>
        <dbReference type="Proteomes" id="UP001523566"/>
    </source>
</evidence>
<dbReference type="NCBIfam" id="TIGR00372">
    <property type="entry name" value="cas4"/>
    <property type="match status" value="1"/>
</dbReference>
<dbReference type="PANTHER" id="PTHR36531">
    <property type="entry name" value="CRISPR-ASSOCIATED EXONUCLEASE CAS4"/>
    <property type="match status" value="1"/>
</dbReference>
<organism evidence="15 16">
    <name type="scientific">Aequitasia blattaphilus</name>
    <dbReference type="NCBI Taxonomy" id="2949332"/>
    <lineage>
        <taxon>Bacteria</taxon>
        <taxon>Bacillati</taxon>
        <taxon>Bacillota</taxon>
        <taxon>Clostridia</taxon>
        <taxon>Lachnospirales</taxon>
        <taxon>Lachnospiraceae</taxon>
        <taxon>Aequitasia</taxon>
    </lineage>
</organism>
<comment type="caution">
    <text evidence="15">The sequence shown here is derived from an EMBL/GenBank/DDBJ whole genome shotgun (WGS) entry which is preliminary data.</text>
</comment>
<evidence type="ECO:0000256" key="5">
    <source>
        <dbReference type="ARBA" id="ARBA00022722"/>
    </source>
</evidence>
<name>A0ABT1E868_9FIRM</name>
<keyword evidence="12 13" id="KW-0464">Manganese</keyword>
<keyword evidence="9 13" id="KW-0408">Iron</keyword>
<dbReference type="Gene3D" id="3.90.320.10">
    <property type="match status" value="1"/>
</dbReference>
<keyword evidence="10 13" id="KW-0411">Iron-sulfur</keyword>
<dbReference type="InterPro" id="IPR011604">
    <property type="entry name" value="PDDEXK-like_dom_sf"/>
</dbReference>
<dbReference type="EC" id="3.1.12.1" evidence="3 13"/>
<evidence type="ECO:0000256" key="8">
    <source>
        <dbReference type="ARBA" id="ARBA00022839"/>
    </source>
</evidence>
<evidence type="ECO:0000256" key="13">
    <source>
        <dbReference type="RuleBase" id="RU365022"/>
    </source>
</evidence>
<evidence type="ECO:0000256" key="10">
    <source>
        <dbReference type="ARBA" id="ARBA00023014"/>
    </source>
</evidence>
<dbReference type="Proteomes" id="UP001523566">
    <property type="component" value="Unassembled WGS sequence"/>
</dbReference>
<evidence type="ECO:0000313" key="15">
    <source>
        <dbReference type="EMBL" id="MCP1102027.1"/>
    </source>
</evidence>
<keyword evidence="16" id="KW-1185">Reference proteome</keyword>
<accession>A0ABT1E868</accession>
<dbReference type="InterPro" id="IPR022765">
    <property type="entry name" value="Dna2/Cas4_DUF83"/>
</dbReference>
<comment type="cofactor">
    <cofactor evidence="1">
        <name>[4Fe-4S] cluster</name>
        <dbReference type="ChEBI" id="CHEBI:49883"/>
    </cofactor>
</comment>
<dbReference type="InterPro" id="IPR051827">
    <property type="entry name" value="Cas4_exonuclease"/>
</dbReference>
<dbReference type="InterPro" id="IPR013343">
    <property type="entry name" value="CRISPR-assoc_prot_Cas4"/>
</dbReference>
<comment type="cofactor">
    <cofactor evidence="13">
        <name>iron-sulfur cluster</name>
        <dbReference type="ChEBI" id="CHEBI:30408"/>
    </cofactor>
</comment>
<reference evidence="15 16" key="1">
    <citation type="journal article" date="2022" name="Genome Biol. Evol.">
        <title>Host diet, physiology and behaviors set the stage for Lachnospiraceae cladogenesis.</title>
        <authorList>
            <person name="Vera-Ponce De Leon A."/>
            <person name="Schneider M."/>
            <person name="Jahnes B.C."/>
            <person name="Sadowski V."/>
            <person name="Camuy-Velez L.A."/>
            <person name="Duan J."/>
            <person name="Sabree Z.L."/>
        </authorList>
    </citation>
    <scope>NUCLEOTIDE SEQUENCE [LARGE SCALE GENOMIC DNA]</scope>
    <source>
        <strain evidence="15 16">PAL113</strain>
    </source>
</reference>
<keyword evidence="5 13" id="KW-0540">Nuclease</keyword>
<evidence type="ECO:0000256" key="11">
    <source>
        <dbReference type="ARBA" id="ARBA00023118"/>
    </source>
</evidence>
<evidence type="ECO:0000256" key="1">
    <source>
        <dbReference type="ARBA" id="ARBA00001966"/>
    </source>
</evidence>
<proteinExistence type="inferred from homology"/>
<evidence type="ECO:0000256" key="7">
    <source>
        <dbReference type="ARBA" id="ARBA00022801"/>
    </source>
</evidence>
<evidence type="ECO:0000256" key="9">
    <source>
        <dbReference type="ARBA" id="ARBA00023004"/>
    </source>
</evidence>
<keyword evidence="8 13" id="KW-0269">Exonuclease</keyword>
<dbReference type="Pfam" id="PF01930">
    <property type="entry name" value="Cas_Cas4"/>
    <property type="match status" value="1"/>
</dbReference>